<keyword evidence="8" id="KW-1185">Reference proteome</keyword>
<dbReference type="AlphaFoldDB" id="A0A2I2GRZ6"/>
<keyword evidence="4 6" id="KW-0456">Lyase</keyword>
<dbReference type="Proteomes" id="UP000234275">
    <property type="component" value="Unassembled WGS sequence"/>
</dbReference>
<name>A0A2I2GRZ6_9EURO</name>
<dbReference type="RefSeq" id="XP_024710947.1">
    <property type="nucleotide sequence ID" value="XM_024850542.1"/>
</dbReference>
<dbReference type="Gene3D" id="3.90.1150.10">
    <property type="entry name" value="Aspartate Aminotransferase, domain 1"/>
    <property type="match status" value="1"/>
</dbReference>
<dbReference type="VEuPathDB" id="FungiDB:P170DRAFT_443390"/>
<dbReference type="GO" id="GO:0005737">
    <property type="term" value="C:cytoplasm"/>
    <property type="evidence" value="ECO:0007669"/>
    <property type="project" value="TreeGrafter"/>
</dbReference>
<comment type="cofactor">
    <cofactor evidence="1 5 6">
        <name>pyridoxal 5'-phosphate</name>
        <dbReference type="ChEBI" id="CHEBI:597326"/>
    </cofactor>
</comment>
<evidence type="ECO:0000256" key="5">
    <source>
        <dbReference type="PIRSR" id="PIRSR602129-50"/>
    </source>
</evidence>
<comment type="similarity">
    <text evidence="2 6">Belongs to the group II decarboxylase family.</text>
</comment>
<dbReference type="InterPro" id="IPR010977">
    <property type="entry name" value="Aromatic_deC"/>
</dbReference>
<dbReference type="GeneID" id="36558241"/>
<dbReference type="Pfam" id="PF00282">
    <property type="entry name" value="Pyridoxal_deC"/>
    <property type="match status" value="1"/>
</dbReference>
<dbReference type="GO" id="GO:0019752">
    <property type="term" value="P:carboxylic acid metabolic process"/>
    <property type="evidence" value="ECO:0007669"/>
    <property type="project" value="InterPro"/>
</dbReference>
<dbReference type="InterPro" id="IPR002129">
    <property type="entry name" value="PyrdxlP-dep_de-COase"/>
</dbReference>
<evidence type="ECO:0000313" key="8">
    <source>
        <dbReference type="Proteomes" id="UP000234275"/>
    </source>
</evidence>
<feature type="modified residue" description="N6-(pyridoxal phosphate)lysine" evidence="5">
    <location>
        <position position="325"/>
    </location>
</feature>
<evidence type="ECO:0000256" key="6">
    <source>
        <dbReference type="RuleBase" id="RU000382"/>
    </source>
</evidence>
<organism evidence="7 8">
    <name type="scientific">Aspergillus steynii IBT 23096</name>
    <dbReference type="NCBI Taxonomy" id="1392250"/>
    <lineage>
        <taxon>Eukaryota</taxon>
        <taxon>Fungi</taxon>
        <taxon>Dikarya</taxon>
        <taxon>Ascomycota</taxon>
        <taxon>Pezizomycotina</taxon>
        <taxon>Eurotiomycetes</taxon>
        <taxon>Eurotiomycetidae</taxon>
        <taxon>Eurotiales</taxon>
        <taxon>Aspergillaceae</taxon>
        <taxon>Aspergillus</taxon>
        <taxon>Aspergillus subgen. Circumdati</taxon>
    </lineage>
</organism>
<dbReference type="Gene3D" id="3.40.640.10">
    <property type="entry name" value="Type I PLP-dependent aspartate aminotransferase-like (Major domain)"/>
    <property type="match status" value="1"/>
</dbReference>
<keyword evidence="3 5" id="KW-0663">Pyridoxal phosphate</keyword>
<protein>
    <submittedName>
        <fullName evidence="7">Putative tyrosine decarboxylase</fullName>
    </submittedName>
</protein>
<dbReference type="PANTHER" id="PTHR11999">
    <property type="entry name" value="GROUP II PYRIDOXAL-5-PHOSPHATE DECARBOXYLASE"/>
    <property type="match status" value="1"/>
</dbReference>
<evidence type="ECO:0000256" key="3">
    <source>
        <dbReference type="ARBA" id="ARBA00022898"/>
    </source>
</evidence>
<reference evidence="7 8" key="1">
    <citation type="submission" date="2016-12" db="EMBL/GenBank/DDBJ databases">
        <title>The genomes of Aspergillus section Nigri reveals drivers in fungal speciation.</title>
        <authorList>
            <consortium name="DOE Joint Genome Institute"/>
            <person name="Vesth T.C."/>
            <person name="Nybo J."/>
            <person name="Theobald S."/>
            <person name="Brandl J."/>
            <person name="Frisvad J.C."/>
            <person name="Nielsen K.F."/>
            <person name="Lyhne E.K."/>
            <person name="Kogle M.E."/>
            <person name="Kuo A."/>
            <person name="Riley R."/>
            <person name="Clum A."/>
            <person name="Nolan M."/>
            <person name="Lipzen A."/>
            <person name="Salamov A."/>
            <person name="Henrissat B."/>
            <person name="Wiebenga A."/>
            <person name="De Vries R.P."/>
            <person name="Grigoriev I.V."/>
            <person name="Mortensen U.H."/>
            <person name="Andersen M.R."/>
            <person name="Baker S.E."/>
        </authorList>
    </citation>
    <scope>NUCLEOTIDE SEQUENCE [LARGE SCALE GENOMIC DNA]</scope>
    <source>
        <strain evidence="7 8">IBT 23096</strain>
    </source>
</reference>
<dbReference type="GO" id="GO:0016831">
    <property type="term" value="F:carboxy-lyase activity"/>
    <property type="evidence" value="ECO:0007669"/>
    <property type="project" value="TreeGrafter"/>
</dbReference>
<dbReference type="OrthoDB" id="2161780at2759"/>
<dbReference type="PANTHER" id="PTHR11999:SF165">
    <property type="entry name" value="DECARBOXYLASE, PUTATIVE (AFU_ORTHOLOGUE AFUA_2G04980)-RELATED"/>
    <property type="match status" value="1"/>
</dbReference>
<evidence type="ECO:0000256" key="1">
    <source>
        <dbReference type="ARBA" id="ARBA00001933"/>
    </source>
</evidence>
<dbReference type="InterPro" id="IPR015422">
    <property type="entry name" value="PyrdxlP-dep_Trfase_small"/>
</dbReference>
<proteinExistence type="inferred from homology"/>
<dbReference type="STRING" id="1392250.A0A2I2GRZ6"/>
<dbReference type="GO" id="GO:0030170">
    <property type="term" value="F:pyridoxal phosphate binding"/>
    <property type="evidence" value="ECO:0007669"/>
    <property type="project" value="InterPro"/>
</dbReference>
<sequence>MEFKSTQEISLEQVQRELWEIAQSPWKTGVLPNPEILSRARDSLPRSLPSDGIGFDSAQKHILDDIVPAFNGSSISPNYYGFVTGGTTPAALFADNIVSAYDQNVQVHLTEHSIATDVESSALGLLVDLFRLDRSEWHNGTFTTGATAANLLGLACGREFAVRAAASRKGVSKDSVGEWGLFEVMLASGLSGLQVLTTLPHSSIGKSAGILGFGRANVVSVCQEGSTNPLEFDLEKLERELSRPDKASIVAVSSGEVNTGRFATAGRSKMQELRNLCDKYGAWLHVDGAFGLFARVLNDSPEFASVRAGSDGLELADSITGDGHKLLNVPYDCGFFLTRHRNEAANVFTNPNAAYLTGGAGASSIPSPLNIGIENSRRFRALPVYATLLSYGAAGYRTVLEKQIRLARRLSAWLSDHTAYNILPESSSKEAQLDQTFMIVLFSAKQDDLNKNLAARINATSKMFVSGTSWQRRPACRIAISNWRADEERDFELVTSVLDEVARQV</sequence>
<dbReference type="InterPro" id="IPR015421">
    <property type="entry name" value="PyrdxlP-dep_Trfase_major"/>
</dbReference>
<evidence type="ECO:0000256" key="2">
    <source>
        <dbReference type="ARBA" id="ARBA00009533"/>
    </source>
</evidence>
<dbReference type="EMBL" id="MSFO01000001">
    <property type="protein sequence ID" value="PLB55645.1"/>
    <property type="molecule type" value="Genomic_DNA"/>
</dbReference>
<dbReference type="InterPro" id="IPR015424">
    <property type="entry name" value="PyrdxlP-dep_Trfase"/>
</dbReference>
<accession>A0A2I2GRZ6</accession>
<evidence type="ECO:0000313" key="7">
    <source>
        <dbReference type="EMBL" id="PLB55645.1"/>
    </source>
</evidence>
<comment type="caution">
    <text evidence="7">The sequence shown here is derived from an EMBL/GenBank/DDBJ whole genome shotgun (WGS) entry which is preliminary data.</text>
</comment>
<gene>
    <name evidence="7" type="ORF">P170DRAFT_443390</name>
</gene>
<evidence type="ECO:0000256" key="4">
    <source>
        <dbReference type="ARBA" id="ARBA00023239"/>
    </source>
</evidence>
<dbReference type="SUPFAM" id="SSF53383">
    <property type="entry name" value="PLP-dependent transferases"/>
    <property type="match status" value="1"/>
</dbReference>